<reference evidence="1 2" key="1">
    <citation type="submission" date="2019-04" db="EMBL/GenBank/DDBJ databases">
        <title>Long-read de novo sequencing of Cupriavidus necator H16.</title>
        <authorList>
            <person name="Little G.T."/>
            <person name="Ehsaan M."/>
            <person name="Arenas-Lopez C."/>
            <person name="Jawed K."/>
            <person name="Winzer K."/>
            <person name="Kovacs K."/>
            <person name="Malys N."/>
            <person name="Minton N.P."/>
        </authorList>
    </citation>
    <scope>NUCLEOTIDE SEQUENCE [LARGE SCALE GENOMIC DNA]</scope>
    <source>
        <strain evidence="1 2">H16</strain>
    </source>
</reference>
<dbReference type="RefSeq" id="WP_136227779.1">
    <property type="nucleotide sequence ID" value="NC_008313.1"/>
</dbReference>
<dbReference type="AlphaFoldDB" id="A0AAE5ZF57"/>
<accession>A0AAE5ZF57</accession>
<organism evidence="1 2">
    <name type="scientific">Cupriavidus necator (strain ATCC 17699 / DSM 428 / KCTC 22496 / NCIMB 10442 / H16 / Stanier 337)</name>
    <name type="common">Ralstonia eutropha</name>
    <dbReference type="NCBI Taxonomy" id="381666"/>
    <lineage>
        <taxon>Bacteria</taxon>
        <taxon>Pseudomonadati</taxon>
        <taxon>Pseudomonadota</taxon>
        <taxon>Betaproteobacteria</taxon>
        <taxon>Burkholderiales</taxon>
        <taxon>Burkholderiaceae</taxon>
        <taxon>Cupriavidus</taxon>
    </lineage>
</organism>
<gene>
    <name evidence="1" type="ORF">E6A55_11360</name>
</gene>
<proteinExistence type="predicted"/>
<evidence type="ECO:0000313" key="2">
    <source>
        <dbReference type="Proteomes" id="UP000296079"/>
    </source>
</evidence>
<evidence type="ECO:0000313" key="1">
    <source>
        <dbReference type="EMBL" id="QCC01116.1"/>
    </source>
</evidence>
<dbReference type="Proteomes" id="UP000296079">
    <property type="component" value="Chromosome 1"/>
</dbReference>
<sequence length="76" mass="8614">MRKTTGWPHRGGSPIPFLLTDSGRFLTIIPSVPGLPPATERAFHIVEFAPAFPRRYLSFLENAFHIAEFSVYLIEK</sequence>
<protein>
    <submittedName>
        <fullName evidence="1">Uncharacterized protein</fullName>
    </submittedName>
</protein>
<dbReference type="EMBL" id="CP039287">
    <property type="protein sequence ID" value="QCC01116.1"/>
    <property type="molecule type" value="Genomic_DNA"/>
</dbReference>
<name>A0AAE5ZF57_CUPNH</name>